<dbReference type="PROSITE" id="PS50994">
    <property type="entry name" value="INTEGRASE"/>
    <property type="match status" value="1"/>
</dbReference>
<name>A0A6P7U121_9MOLL</name>
<evidence type="ECO:0000259" key="1">
    <source>
        <dbReference type="PROSITE" id="PS50994"/>
    </source>
</evidence>
<gene>
    <name evidence="3" type="primary">LOC115231902</name>
</gene>
<evidence type="ECO:0000313" key="2">
    <source>
        <dbReference type="Proteomes" id="UP000515154"/>
    </source>
</evidence>
<dbReference type="SUPFAM" id="SSF53098">
    <property type="entry name" value="Ribonuclease H-like"/>
    <property type="match status" value="1"/>
</dbReference>
<dbReference type="KEGG" id="osn:115231902"/>
<dbReference type="GO" id="GO:0003676">
    <property type="term" value="F:nucleic acid binding"/>
    <property type="evidence" value="ECO:0007669"/>
    <property type="project" value="InterPro"/>
</dbReference>
<sequence length="406" mass="47268">MFKRGVDHFVRFFTVEEQEQLYDYVRLCHLDTGHPGRDKLFNHMKNLAYGISIEHVNHVLSACTTCIARRTLATRRQITPIIAKFSRERLIIDLVDLRYYSDQNSGEKWLLVIMDSFTKYCWTSALKSKNSADVIPRIRSVVLSLGEVFIIHTDNGLEFCNSRMTQLCEEFGIRHVRGRARCPWIQGQVERLNQTLKWMLSSTLLTNGNGFRWIDILENITYAYNTRIHSTTRFSPVHLMYGPRIREQMARGHTQALIEYIDSINQLDYNEEPRTEQIQQELHGLDVETNDNEMDRLVVASAAAEDLRDIARRNTNSAAESMRRRSNWRNDILDFPLGTKVVIHTDTDTNTTTRRRPFHEHLDCTEYTVVGILQHDRVQISSTNMLINHEAPYEIDINRLAIVGKL</sequence>
<dbReference type="Pfam" id="PF00665">
    <property type="entry name" value="rve"/>
    <property type="match status" value="1"/>
</dbReference>
<dbReference type="InterPro" id="IPR050951">
    <property type="entry name" value="Retrovirus_Pol_polyprotein"/>
</dbReference>
<protein>
    <submittedName>
        <fullName evidence="3">KRAB-A domain-containing protein 2-like</fullName>
    </submittedName>
</protein>
<evidence type="ECO:0000313" key="3">
    <source>
        <dbReference type="RefSeq" id="XP_029657658.1"/>
    </source>
</evidence>
<proteinExistence type="predicted"/>
<dbReference type="PANTHER" id="PTHR37984:SF5">
    <property type="entry name" value="PROTEIN NYNRIN-LIKE"/>
    <property type="match status" value="1"/>
</dbReference>
<dbReference type="RefSeq" id="XP_029657658.1">
    <property type="nucleotide sequence ID" value="XM_029801798.1"/>
</dbReference>
<organism evidence="2 3">
    <name type="scientific">Octopus sinensis</name>
    <name type="common">East Asian common octopus</name>
    <dbReference type="NCBI Taxonomy" id="2607531"/>
    <lineage>
        <taxon>Eukaryota</taxon>
        <taxon>Metazoa</taxon>
        <taxon>Spiralia</taxon>
        <taxon>Lophotrochozoa</taxon>
        <taxon>Mollusca</taxon>
        <taxon>Cephalopoda</taxon>
        <taxon>Coleoidea</taxon>
        <taxon>Octopodiformes</taxon>
        <taxon>Octopoda</taxon>
        <taxon>Incirrata</taxon>
        <taxon>Octopodidae</taxon>
        <taxon>Octopus</taxon>
    </lineage>
</organism>
<dbReference type="Gene3D" id="3.30.420.10">
    <property type="entry name" value="Ribonuclease H-like superfamily/Ribonuclease H"/>
    <property type="match status" value="1"/>
</dbReference>
<dbReference type="InterPro" id="IPR036397">
    <property type="entry name" value="RNaseH_sf"/>
</dbReference>
<dbReference type="AlphaFoldDB" id="A0A6P7U121"/>
<accession>A0A6P7U121</accession>
<dbReference type="GO" id="GO:0015074">
    <property type="term" value="P:DNA integration"/>
    <property type="evidence" value="ECO:0007669"/>
    <property type="project" value="InterPro"/>
</dbReference>
<keyword evidence="2" id="KW-1185">Reference proteome</keyword>
<dbReference type="Proteomes" id="UP000515154">
    <property type="component" value="Unplaced"/>
</dbReference>
<dbReference type="InterPro" id="IPR001584">
    <property type="entry name" value="Integrase_cat-core"/>
</dbReference>
<dbReference type="InterPro" id="IPR012337">
    <property type="entry name" value="RNaseH-like_sf"/>
</dbReference>
<reference evidence="3" key="1">
    <citation type="submission" date="2025-08" db="UniProtKB">
        <authorList>
            <consortium name="RefSeq"/>
        </authorList>
    </citation>
    <scope>IDENTIFICATION</scope>
</reference>
<feature type="domain" description="Integrase catalytic" evidence="1">
    <location>
        <begin position="76"/>
        <end position="244"/>
    </location>
</feature>
<dbReference type="PANTHER" id="PTHR37984">
    <property type="entry name" value="PROTEIN CBG26694"/>
    <property type="match status" value="1"/>
</dbReference>